<dbReference type="PANTHER" id="PTHR13191">
    <property type="entry name" value="RIBOSOMAL RNA PROCESSING PROTEIN 7-RELATED"/>
    <property type="match status" value="1"/>
</dbReference>
<dbReference type="GO" id="GO:0006364">
    <property type="term" value="P:rRNA processing"/>
    <property type="evidence" value="ECO:0007669"/>
    <property type="project" value="TreeGrafter"/>
</dbReference>
<dbReference type="Pfam" id="PF17799">
    <property type="entry name" value="RRM_Rrp7"/>
    <property type="match status" value="1"/>
</dbReference>
<dbReference type="PANTHER" id="PTHR13191:SF0">
    <property type="entry name" value="RIBOSOMAL RNA-PROCESSING PROTEIN 7 HOMOLOG A-RELATED"/>
    <property type="match status" value="1"/>
</dbReference>
<dbReference type="GO" id="GO:0000028">
    <property type="term" value="P:ribosomal small subunit assembly"/>
    <property type="evidence" value="ECO:0007669"/>
    <property type="project" value="TreeGrafter"/>
</dbReference>
<gene>
    <name evidence="4" type="primary">Rrp7a_3</name>
    <name evidence="4" type="ORF">TNIN_171001</name>
</gene>
<organism evidence="4 5">
    <name type="scientific">Trichonephila inaurata madagascariensis</name>
    <dbReference type="NCBI Taxonomy" id="2747483"/>
    <lineage>
        <taxon>Eukaryota</taxon>
        <taxon>Metazoa</taxon>
        <taxon>Ecdysozoa</taxon>
        <taxon>Arthropoda</taxon>
        <taxon>Chelicerata</taxon>
        <taxon>Arachnida</taxon>
        <taxon>Araneae</taxon>
        <taxon>Araneomorphae</taxon>
        <taxon>Entelegynae</taxon>
        <taxon>Araneoidea</taxon>
        <taxon>Nephilidae</taxon>
        <taxon>Trichonephila</taxon>
        <taxon>Trichonephila inaurata</taxon>
    </lineage>
</organism>
<reference evidence="4" key="1">
    <citation type="submission" date="2020-08" db="EMBL/GenBank/DDBJ databases">
        <title>Multicomponent nature underlies the extraordinary mechanical properties of spider dragline silk.</title>
        <authorList>
            <person name="Kono N."/>
            <person name="Nakamura H."/>
            <person name="Mori M."/>
            <person name="Yoshida Y."/>
            <person name="Ohtoshi R."/>
            <person name="Malay A.D."/>
            <person name="Moran D.A.P."/>
            <person name="Tomita M."/>
            <person name="Numata K."/>
            <person name="Arakawa K."/>
        </authorList>
    </citation>
    <scope>NUCLEOTIDE SEQUENCE</scope>
</reference>
<accession>A0A8X6XWT9</accession>
<dbReference type="InterPro" id="IPR012677">
    <property type="entry name" value="Nucleotide-bd_a/b_plait_sf"/>
</dbReference>
<dbReference type="AlphaFoldDB" id="A0A8X6XWT9"/>
<name>A0A8X6XWT9_9ARAC</name>
<dbReference type="InterPro" id="IPR040447">
    <property type="entry name" value="RRM_Rrp7"/>
</dbReference>
<dbReference type="Pfam" id="PF12923">
    <property type="entry name" value="RRP7"/>
    <property type="match status" value="1"/>
</dbReference>
<keyword evidence="5" id="KW-1185">Reference proteome</keyword>
<dbReference type="InterPro" id="IPR035979">
    <property type="entry name" value="RBD_domain_sf"/>
</dbReference>
<dbReference type="Gene3D" id="3.30.70.330">
    <property type="match status" value="1"/>
</dbReference>
<feature type="domain" description="Rrp7 RRM-like N-terminal" evidence="3">
    <location>
        <begin position="5"/>
        <end position="63"/>
    </location>
</feature>
<proteinExistence type="inferred from homology"/>
<evidence type="ECO:0000313" key="5">
    <source>
        <dbReference type="Proteomes" id="UP000886998"/>
    </source>
</evidence>
<comment type="caution">
    <text evidence="4">The sequence shown here is derived from an EMBL/GenBank/DDBJ whole genome shotgun (WGS) entry which is preliminary data.</text>
</comment>
<evidence type="ECO:0000313" key="4">
    <source>
        <dbReference type="EMBL" id="GFY60816.1"/>
    </source>
</evidence>
<dbReference type="GO" id="GO:0003676">
    <property type="term" value="F:nucleic acid binding"/>
    <property type="evidence" value="ECO:0007669"/>
    <property type="project" value="InterPro"/>
</dbReference>
<protein>
    <submittedName>
        <fullName evidence="4">Ribosomal RNA-processing protein 7 A</fullName>
    </submittedName>
</protein>
<dbReference type="EMBL" id="BMAV01013298">
    <property type="protein sequence ID" value="GFY60816.1"/>
    <property type="molecule type" value="Genomic_DNA"/>
</dbReference>
<sequence>MSKLIEGFFPFSFNLGRKTVNRFLFLKKHEGEEKLRPSDRTLFIINVPQFFNESCLSNLFQEYGVIERTYIQMKPSSGEVPSDKSKFFGPHSLELGCKVAYVVFKHPDSLEKVFEVNDTKTVSKELFAINIGKHKFIDDYNNSFIDTRQLQEEIASFMKEYDTNVENEKQQEKEKEEPNEEGWVTISKFSKKSKIPRVEGVNKKILYKMKAAQSKQTKLAFYKNQLPIGNLNHFKFIVKRKDFWLHCIVRPVADWGFQRQLQWAVVCHDLVGFVFRTSGNPSASSAHFSALLPLVL</sequence>
<dbReference type="GO" id="GO:0032545">
    <property type="term" value="C:CURI complex"/>
    <property type="evidence" value="ECO:0007669"/>
    <property type="project" value="TreeGrafter"/>
</dbReference>
<dbReference type="SUPFAM" id="SSF54928">
    <property type="entry name" value="RNA-binding domain, RBD"/>
    <property type="match status" value="1"/>
</dbReference>
<evidence type="ECO:0000256" key="1">
    <source>
        <dbReference type="ARBA" id="ARBA00006110"/>
    </source>
</evidence>
<comment type="similarity">
    <text evidence="1">Belongs to the RRP7 family.</text>
</comment>
<feature type="domain" description="Ribosomal RNA-processing protein 7 C-terminal" evidence="2">
    <location>
        <begin position="142"/>
        <end position="225"/>
    </location>
</feature>
<dbReference type="InterPro" id="IPR040446">
    <property type="entry name" value="RRP7"/>
</dbReference>
<dbReference type="OrthoDB" id="5390at2759"/>
<dbReference type="Proteomes" id="UP000886998">
    <property type="component" value="Unassembled WGS sequence"/>
</dbReference>
<dbReference type="InterPro" id="IPR024326">
    <property type="entry name" value="RRP7_C"/>
</dbReference>
<evidence type="ECO:0000259" key="3">
    <source>
        <dbReference type="Pfam" id="PF17799"/>
    </source>
</evidence>
<evidence type="ECO:0000259" key="2">
    <source>
        <dbReference type="Pfam" id="PF12923"/>
    </source>
</evidence>
<dbReference type="GO" id="GO:0034456">
    <property type="term" value="C:UTP-C complex"/>
    <property type="evidence" value="ECO:0007669"/>
    <property type="project" value="TreeGrafter"/>
</dbReference>